<reference evidence="2 3" key="1">
    <citation type="submission" date="2024-04" db="EMBL/GenBank/DDBJ databases">
        <authorList>
            <consortium name="Genoscope - CEA"/>
            <person name="William W."/>
        </authorList>
    </citation>
    <scope>NUCLEOTIDE SEQUENCE [LARGE SCALE GENOMIC DNA]</scope>
</reference>
<dbReference type="Proteomes" id="UP001497497">
    <property type="component" value="Unassembled WGS sequence"/>
</dbReference>
<evidence type="ECO:0000313" key="3">
    <source>
        <dbReference type="Proteomes" id="UP001497497"/>
    </source>
</evidence>
<evidence type="ECO:0000256" key="1">
    <source>
        <dbReference type="SAM" id="MobiDB-lite"/>
    </source>
</evidence>
<feature type="compositionally biased region" description="Polar residues" evidence="1">
    <location>
        <begin position="114"/>
        <end position="130"/>
    </location>
</feature>
<feature type="compositionally biased region" description="Low complexity" evidence="1">
    <location>
        <begin position="91"/>
        <end position="113"/>
    </location>
</feature>
<organism evidence="2 3">
    <name type="scientific">Lymnaea stagnalis</name>
    <name type="common">Great pond snail</name>
    <name type="synonym">Helix stagnalis</name>
    <dbReference type="NCBI Taxonomy" id="6523"/>
    <lineage>
        <taxon>Eukaryota</taxon>
        <taxon>Metazoa</taxon>
        <taxon>Spiralia</taxon>
        <taxon>Lophotrochozoa</taxon>
        <taxon>Mollusca</taxon>
        <taxon>Gastropoda</taxon>
        <taxon>Heterobranchia</taxon>
        <taxon>Euthyneura</taxon>
        <taxon>Panpulmonata</taxon>
        <taxon>Hygrophila</taxon>
        <taxon>Lymnaeoidea</taxon>
        <taxon>Lymnaeidae</taxon>
        <taxon>Lymnaea</taxon>
    </lineage>
</organism>
<accession>A0AAV2II27</accession>
<evidence type="ECO:0000313" key="2">
    <source>
        <dbReference type="EMBL" id="CAL1545886.1"/>
    </source>
</evidence>
<keyword evidence="3" id="KW-1185">Reference proteome</keyword>
<proteinExistence type="predicted"/>
<comment type="caution">
    <text evidence="2">The sequence shown here is derived from an EMBL/GenBank/DDBJ whole genome shotgun (WGS) entry which is preliminary data.</text>
</comment>
<dbReference type="EMBL" id="CAXITT010000748">
    <property type="protein sequence ID" value="CAL1545886.1"/>
    <property type="molecule type" value="Genomic_DNA"/>
</dbReference>
<name>A0AAV2II27_LYMST</name>
<gene>
    <name evidence="2" type="ORF">GSLYS_00019263001</name>
</gene>
<protein>
    <submittedName>
        <fullName evidence="2">Uncharacterized protein</fullName>
    </submittedName>
</protein>
<dbReference type="AlphaFoldDB" id="A0AAV2II27"/>
<sequence>MDESERKGPWLMMHYAGVCNPCEGGGGGYQKKPWKDISKTPASPTFSDVQLILINTRATCNDAGNFSCNLMPEWKQPIITASQILRRKTSCDTPPSTTTSTTSTLPTETTSSSDNGTDATSYTEPTTQRSGFGVSGPEKGFILTEMLLSIVIKVL</sequence>
<feature type="region of interest" description="Disordered" evidence="1">
    <location>
        <begin position="87"/>
        <end position="135"/>
    </location>
</feature>